<accession>A0ABN9PRN9</accession>
<dbReference type="Proteomes" id="UP001189429">
    <property type="component" value="Unassembled WGS sequence"/>
</dbReference>
<proteinExistence type="predicted"/>
<feature type="non-terminal residue" evidence="3">
    <location>
        <position position="1"/>
    </location>
</feature>
<reference evidence="3" key="1">
    <citation type="submission" date="2023-10" db="EMBL/GenBank/DDBJ databases">
        <authorList>
            <person name="Chen Y."/>
            <person name="Shah S."/>
            <person name="Dougan E. K."/>
            <person name="Thang M."/>
            <person name="Chan C."/>
        </authorList>
    </citation>
    <scope>NUCLEOTIDE SEQUENCE [LARGE SCALE GENOMIC DNA]</scope>
</reference>
<name>A0ABN9PRN9_9DINO</name>
<protein>
    <submittedName>
        <fullName evidence="3">Uncharacterized protein</fullName>
    </submittedName>
</protein>
<evidence type="ECO:0000313" key="4">
    <source>
        <dbReference type="Proteomes" id="UP001189429"/>
    </source>
</evidence>
<dbReference type="EMBL" id="CAUYUJ010000901">
    <property type="protein sequence ID" value="CAK0793104.1"/>
    <property type="molecule type" value="Genomic_DNA"/>
</dbReference>
<sequence>GAEGWGPGLWSCMFARLHFLLQRRSSGSSLVCSGPDVGGPHRRESVPAVQRSPSGSSLGAALYRRGDLVEYHSSSHKEWLPAVVNSVNDAGDIVIDLKPNTWIPRQELSGKIRRRRKASLPGAGGYASGAPPARAPSPRRDVAAGRPRVPLARAPSPLRCGGMAVVGS</sequence>
<feature type="chain" id="PRO_5045397440" evidence="2">
    <location>
        <begin position="28"/>
        <end position="168"/>
    </location>
</feature>
<evidence type="ECO:0000313" key="3">
    <source>
        <dbReference type="EMBL" id="CAK0793104.1"/>
    </source>
</evidence>
<keyword evidence="2" id="KW-0732">Signal</keyword>
<feature type="region of interest" description="Disordered" evidence="1">
    <location>
        <begin position="32"/>
        <end position="57"/>
    </location>
</feature>
<feature type="signal peptide" evidence="2">
    <location>
        <begin position="1"/>
        <end position="27"/>
    </location>
</feature>
<feature type="region of interest" description="Disordered" evidence="1">
    <location>
        <begin position="113"/>
        <end position="147"/>
    </location>
</feature>
<keyword evidence="4" id="KW-1185">Reference proteome</keyword>
<gene>
    <name evidence="3" type="ORF">PCOR1329_LOCUS3514</name>
</gene>
<evidence type="ECO:0000256" key="1">
    <source>
        <dbReference type="SAM" id="MobiDB-lite"/>
    </source>
</evidence>
<comment type="caution">
    <text evidence="3">The sequence shown here is derived from an EMBL/GenBank/DDBJ whole genome shotgun (WGS) entry which is preliminary data.</text>
</comment>
<organism evidence="3 4">
    <name type="scientific">Prorocentrum cordatum</name>
    <dbReference type="NCBI Taxonomy" id="2364126"/>
    <lineage>
        <taxon>Eukaryota</taxon>
        <taxon>Sar</taxon>
        <taxon>Alveolata</taxon>
        <taxon>Dinophyceae</taxon>
        <taxon>Prorocentrales</taxon>
        <taxon>Prorocentraceae</taxon>
        <taxon>Prorocentrum</taxon>
    </lineage>
</organism>
<evidence type="ECO:0000256" key="2">
    <source>
        <dbReference type="SAM" id="SignalP"/>
    </source>
</evidence>